<dbReference type="OrthoDB" id="10250354at2759"/>
<dbReference type="CDD" id="cd06257">
    <property type="entry name" value="DnaJ"/>
    <property type="match status" value="1"/>
</dbReference>
<dbReference type="SMART" id="SM00271">
    <property type="entry name" value="DnaJ"/>
    <property type="match status" value="1"/>
</dbReference>
<evidence type="ECO:0000313" key="3">
    <source>
        <dbReference type="EMBL" id="KAI5075928.1"/>
    </source>
</evidence>
<dbReference type="Gene3D" id="1.10.287.110">
    <property type="entry name" value="DnaJ domain"/>
    <property type="match status" value="1"/>
</dbReference>
<accession>A0A9D4UXP7</accession>
<dbReference type="EMBL" id="JABFUD020000009">
    <property type="protein sequence ID" value="KAI5075928.1"/>
    <property type="molecule type" value="Genomic_DNA"/>
</dbReference>
<dbReference type="AlphaFoldDB" id="A0A9D4UXP7"/>
<evidence type="ECO:0000256" key="1">
    <source>
        <dbReference type="SAM" id="MobiDB-lite"/>
    </source>
</evidence>
<dbReference type="PROSITE" id="PS50076">
    <property type="entry name" value="DNAJ_2"/>
    <property type="match status" value="1"/>
</dbReference>
<dbReference type="Pfam" id="PF23551">
    <property type="entry name" value="Zn_ribbon_20"/>
    <property type="match status" value="1"/>
</dbReference>
<evidence type="ECO:0000259" key="2">
    <source>
        <dbReference type="PROSITE" id="PS50076"/>
    </source>
</evidence>
<comment type="caution">
    <text evidence="3">The sequence shown here is derived from an EMBL/GenBank/DDBJ whole genome shotgun (WGS) entry which is preliminary data.</text>
</comment>
<name>A0A9D4UXP7_ADICA</name>
<organism evidence="3 4">
    <name type="scientific">Adiantum capillus-veneris</name>
    <name type="common">Maidenhair fern</name>
    <dbReference type="NCBI Taxonomy" id="13818"/>
    <lineage>
        <taxon>Eukaryota</taxon>
        <taxon>Viridiplantae</taxon>
        <taxon>Streptophyta</taxon>
        <taxon>Embryophyta</taxon>
        <taxon>Tracheophyta</taxon>
        <taxon>Polypodiopsida</taxon>
        <taxon>Polypodiidae</taxon>
        <taxon>Polypodiales</taxon>
        <taxon>Pteridineae</taxon>
        <taxon>Pteridaceae</taxon>
        <taxon>Vittarioideae</taxon>
        <taxon>Adiantum</taxon>
    </lineage>
</organism>
<dbReference type="PANTHER" id="PTHR44137:SF32">
    <property type="entry name" value="DNAJ HEAT SHOCK AMINO-TERMINAL DOMAIN PROTEIN"/>
    <property type="match status" value="1"/>
</dbReference>
<feature type="region of interest" description="Disordered" evidence="1">
    <location>
        <begin position="286"/>
        <end position="332"/>
    </location>
</feature>
<gene>
    <name evidence="3" type="ORF">GOP47_0010004</name>
</gene>
<keyword evidence="4" id="KW-1185">Reference proteome</keyword>
<dbReference type="PRINTS" id="PR00625">
    <property type="entry name" value="JDOMAIN"/>
</dbReference>
<evidence type="ECO:0000313" key="4">
    <source>
        <dbReference type="Proteomes" id="UP000886520"/>
    </source>
</evidence>
<protein>
    <recommendedName>
        <fullName evidence="2">J domain-containing protein</fullName>
    </recommendedName>
</protein>
<dbReference type="InterPro" id="IPR001623">
    <property type="entry name" value="DnaJ_domain"/>
</dbReference>
<feature type="region of interest" description="Disordered" evidence="1">
    <location>
        <begin position="346"/>
        <end position="429"/>
    </location>
</feature>
<dbReference type="SUPFAM" id="SSF46565">
    <property type="entry name" value="Chaperone J-domain"/>
    <property type="match status" value="1"/>
</dbReference>
<feature type="compositionally biased region" description="Polar residues" evidence="1">
    <location>
        <begin position="406"/>
        <end position="419"/>
    </location>
</feature>
<feature type="compositionally biased region" description="Basic residues" evidence="1">
    <location>
        <begin position="307"/>
        <end position="318"/>
    </location>
</feature>
<feature type="domain" description="J" evidence="2">
    <location>
        <begin position="67"/>
        <end position="131"/>
    </location>
</feature>
<dbReference type="PANTHER" id="PTHR44137">
    <property type="entry name" value="BNAC03G44070D PROTEIN"/>
    <property type="match status" value="1"/>
</dbReference>
<reference evidence="3" key="1">
    <citation type="submission" date="2021-01" db="EMBL/GenBank/DDBJ databases">
        <title>Adiantum capillus-veneris genome.</title>
        <authorList>
            <person name="Fang Y."/>
            <person name="Liao Q."/>
        </authorList>
    </citation>
    <scope>NUCLEOTIDE SEQUENCE</scope>
    <source>
        <strain evidence="3">H3</strain>
        <tissue evidence="3">Leaf</tissue>
    </source>
</reference>
<sequence length="429" mass="48125">MECNRDEALRSLSIAEQMFLQHDLLGAKKFALKAQCLFPDLEGLPQLLAVLEVHIVAQQKLDGMELNWYGILQTDVSADEATIRKQYRRLALILHPDKNKALGAEAAFKLISEAWRVLSDREKKAAYDAKRSINAFDSCAMKFAKGFCNFTHFSACCQPRPADSVKKSFWTGCPSCKMQFEFLRVHENKSISCPTCSKVFRAIEIQDTDSKAKGQPAEPLFQAAKSSFSEKQSRKKGESTGHVGSSFSFHWGTHKFNAAKHAAAANATAQIVQETYETVRRERIKTQREARQKAAMARMEAEIEVRRRTHKERKQRRKERQEQPAKGAAHCSEDIAALESRLSRALESGRADTASSVPSEGMEKEAAGFSSPTASTEQKESESRIGGKGTRLDPMQESFRCRVRNSFDSTNSYDSSEAFSFSKRLKVDV</sequence>
<dbReference type="InterPro" id="IPR056988">
    <property type="entry name" value="Zn_ribbon_pln"/>
</dbReference>
<dbReference type="Pfam" id="PF00226">
    <property type="entry name" value="DnaJ"/>
    <property type="match status" value="1"/>
</dbReference>
<proteinExistence type="predicted"/>
<dbReference type="Proteomes" id="UP000886520">
    <property type="component" value="Chromosome 9"/>
</dbReference>
<dbReference type="InterPro" id="IPR036869">
    <property type="entry name" value="J_dom_sf"/>
</dbReference>